<evidence type="ECO:0000313" key="9">
    <source>
        <dbReference type="Proteomes" id="UP001596549"/>
    </source>
</evidence>
<protein>
    <submittedName>
        <fullName evidence="8">LytR/AlgR family response regulator transcription factor</fullName>
    </submittedName>
</protein>
<evidence type="ECO:0000313" key="8">
    <source>
        <dbReference type="EMBL" id="MFC7372991.1"/>
    </source>
</evidence>
<dbReference type="Pfam" id="PF00072">
    <property type="entry name" value="Response_reg"/>
    <property type="match status" value="1"/>
</dbReference>
<evidence type="ECO:0000259" key="6">
    <source>
        <dbReference type="PROSITE" id="PS50110"/>
    </source>
</evidence>
<dbReference type="Proteomes" id="UP001596549">
    <property type="component" value="Unassembled WGS sequence"/>
</dbReference>
<keyword evidence="2" id="KW-0805">Transcription regulation</keyword>
<evidence type="ECO:0000256" key="1">
    <source>
        <dbReference type="ARBA" id="ARBA00022553"/>
    </source>
</evidence>
<comment type="caution">
    <text evidence="8">The sequence shown here is derived from an EMBL/GenBank/DDBJ whole genome shotgun (WGS) entry which is preliminary data.</text>
</comment>
<evidence type="ECO:0000256" key="5">
    <source>
        <dbReference type="PROSITE-ProRule" id="PRU00169"/>
    </source>
</evidence>
<dbReference type="SMART" id="SM00850">
    <property type="entry name" value="LytTR"/>
    <property type="match status" value="1"/>
</dbReference>
<reference evidence="9" key="1">
    <citation type="journal article" date="2019" name="Int. J. Syst. Evol. Microbiol.">
        <title>The Global Catalogue of Microorganisms (GCM) 10K type strain sequencing project: providing services to taxonomists for standard genome sequencing and annotation.</title>
        <authorList>
            <consortium name="The Broad Institute Genomics Platform"/>
            <consortium name="The Broad Institute Genome Sequencing Center for Infectious Disease"/>
            <person name="Wu L."/>
            <person name="Ma J."/>
        </authorList>
    </citation>
    <scope>NUCLEOTIDE SEQUENCE [LARGE SCALE GENOMIC DNA]</scope>
    <source>
        <strain evidence="9">NBRC 106396</strain>
    </source>
</reference>
<evidence type="ECO:0000259" key="7">
    <source>
        <dbReference type="PROSITE" id="PS50930"/>
    </source>
</evidence>
<accession>A0ABW2NWJ5</accession>
<gene>
    <name evidence="8" type="ORF">ACFQPF_15230</name>
</gene>
<feature type="domain" description="Response regulatory" evidence="6">
    <location>
        <begin position="5"/>
        <end position="119"/>
    </location>
</feature>
<dbReference type="EMBL" id="JBHTCP010000049">
    <property type="protein sequence ID" value="MFC7372991.1"/>
    <property type="molecule type" value="Genomic_DNA"/>
</dbReference>
<dbReference type="Gene3D" id="2.40.50.1020">
    <property type="entry name" value="LytTr DNA-binding domain"/>
    <property type="match status" value="1"/>
</dbReference>
<dbReference type="InterPro" id="IPR011006">
    <property type="entry name" value="CheY-like_superfamily"/>
</dbReference>
<dbReference type="InterPro" id="IPR001789">
    <property type="entry name" value="Sig_transdc_resp-reg_receiver"/>
</dbReference>
<feature type="modified residue" description="4-aspartylphosphate" evidence="5">
    <location>
        <position position="56"/>
    </location>
</feature>
<sequence>MKTYNLLIADDDPTSRNVLKQLLHPLPQFVVCGEAENGEELINQAAALRPDLILLDINMPQTNGINAIKEIMKFSSKMKFIIITGHDEYAVEAFSLSVLDYIMKPVERSRLFSALQKAEVQFNMMQNDQNRKATKKLLMKNKGSVSFIAFEDILFIEKAERKAHIHTLDTVYETTDTLETLARKIDQRFIMAHRSYIINMDWIENITPVDETFRVSFRHYAEIAHISKHKMSNVQKMIQSYIR</sequence>
<dbReference type="PROSITE" id="PS50110">
    <property type="entry name" value="RESPONSE_REGULATORY"/>
    <property type="match status" value="1"/>
</dbReference>
<proteinExistence type="predicted"/>
<evidence type="ECO:0000256" key="3">
    <source>
        <dbReference type="ARBA" id="ARBA00023125"/>
    </source>
</evidence>
<keyword evidence="3" id="KW-0238">DNA-binding</keyword>
<dbReference type="PANTHER" id="PTHR48111">
    <property type="entry name" value="REGULATOR OF RPOS"/>
    <property type="match status" value="1"/>
</dbReference>
<keyword evidence="1 5" id="KW-0597">Phosphoprotein</keyword>
<dbReference type="Gene3D" id="3.40.50.2300">
    <property type="match status" value="1"/>
</dbReference>
<evidence type="ECO:0000256" key="2">
    <source>
        <dbReference type="ARBA" id="ARBA00023015"/>
    </source>
</evidence>
<dbReference type="SUPFAM" id="SSF52172">
    <property type="entry name" value="CheY-like"/>
    <property type="match status" value="1"/>
</dbReference>
<evidence type="ECO:0000256" key="4">
    <source>
        <dbReference type="ARBA" id="ARBA00023163"/>
    </source>
</evidence>
<dbReference type="PROSITE" id="PS50930">
    <property type="entry name" value="HTH_LYTTR"/>
    <property type="match status" value="1"/>
</dbReference>
<dbReference type="RefSeq" id="WP_379750557.1">
    <property type="nucleotide sequence ID" value="NZ_JBHTCP010000049.1"/>
</dbReference>
<dbReference type="Pfam" id="PF04397">
    <property type="entry name" value="LytTR"/>
    <property type="match status" value="1"/>
</dbReference>
<keyword evidence="4" id="KW-0804">Transcription</keyword>
<name>A0ABW2NWJ5_9BACL</name>
<dbReference type="SMART" id="SM00448">
    <property type="entry name" value="REC"/>
    <property type="match status" value="1"/>
</dbReference>
<dbReference type="InterPro" id="IPR039420">
    <property type="entry name" value="WalR-like"/>
</dbReference>
<keyword evidence="9" id="KW-1185">Reference proteome</keyword>
<dbReference type="InterPro" id="IPR007492">
    <property type="entry name" value="LytTR_DNA-bd_dom"/>
</dbReference>
<organism evidence="8 9">
    <name type="scientific">Fictibacillus iocasae</name>
    <dbReference type="NCBI Taxonomy" id="2715437"/>
    <lineage>
        <taxon>Bacteria</taxon>
        <taxon>Bacillati</taxon>
        <taxon>Bacillota</taxon>
        <taxon>Bacilli</taxon>
        <taxon>Bacillales</taxon>
        <taxon>Fictibacillaceae</taxon>
        <taxon>Fictibacillus</taxon>
    </lineage>
</organism>
<dbReference type="PANTHER" id="PTHR48111:SF17">
    <property type="entry name" value="TRANSCRIPTIONAL REGULATORY PROTEIN YPDB"/>
    <property type="match status" value="1"/>
</dbReference>
<feature type="domain" description="HTH LytTR-type" evidence="7">
    <location>
        <begin position="137"/>
        <end position="240"/>
    </location>
</feature>